<reference evidence="14" key="1">
    <citation type="journal article" date="2020" name="bioRxiv">
        <title>Chromosome-level reference genome of the European wasp spider Argiope bruennichi: a resource for studies on range expansion and evolutionary adaptation.</title>
        <authorList>
            <person name="Sheffer M.M."/>
            <person name="Hoppe A."/>
            <person name="Krehenwinkel H."/>
            <person name="Uhl G."/>
            <person name="Kuss A.W."/>
            <person name="Jensen L."/>
            <person name="Jensen C."/>
            <person name="Gillespie R.G."/>
            <person name="Hoff K.J."/>
            <person name="Prost S."/>
        </authorList>
    </citation>
    <scope>NUCLEOTIDE SEQUENCE</scope>
</reference>
<accession>A0A8T0EUL3</accession>
<evidence type="ECO:0000256" key="12">
    <source>
        <dbReference type="RuleBase" id="RU000679"/>
    </source>
</evidence>
<evidence type="ECO:0000256" key="13">
    <source>
        <dbReference type="SAM" id="Phobius"/>
    </source>
</evidence>
<keyword evidence="6 13" id="KW-1133">Transmembrane helix</keyword>
<dbReference type="PANTHER" id="PTHR11690:SF248">
    <property type="entry name" value="PICKPOCKET 17, ISOFORM A"/>
    <property type="match status" value="1"/>
</dbReference>
<keyword evidence="4 12" id="KW-0894">Sodium channel</keyword>
<organism evidence="14 15">
    <name type="scientific">Argiope bruennichi</name>
    <name type="common">Wasp spider</name>
    <name type="synonym">Aranea bruennichi</name>
    <dbReference type="NCBI Taxonomy" id="94029"/>
    <lineage>
        <taxon>Eukaryota</taxon>
        <taxon>Metazoa</taxon>
        <taxon>Ecdysozoa</taxon>
        <taxon>Arthropoda</taxon>
        <taxon>Chelicerata</taxon>
        <taxon>Arachnida</taxon>
        <taxon>Araneae</taxon>
        <taxon>Araneomorphae</taxon>
        <taxon>Entelegynae</taxon>
        <taxon>Araneoidea</taxon>
        <taxon>Araneidae</taxon>
        <taxon>Argiope</taxon>
    </lineage>
</organism>
<keyword evidence="9 13" id="KW-0472">Membrane</keyword>
<reference evidence="14" key="2">
    <citation type="submission" date="2020-06" db="EMBL/GenBank/DDBJ databases">
        <authorList>
            <person name="Sheffer M."/>
        </authorList>
    </citation>
    <scope>NUCLEOTIDE SEQUENCE</scope>
</reference>
<sequence length="882" mass="103083">MVEIDFKSEDGPQTKKSLKNYTSMVLRSPLLPPCQISYQPKIHIEKLSRYSSCCFCFSGFFYQSYTLLYHIFQYPTIVDIRIENPKTINMPGITFCNNNGINRKKFCATFPERCYEADKDFCRKHRSYCGKNETTMVPKEEYYELLDNLTLKDLQDIGENAEDLLLQQRNFEEEEVLGPFIRAKNLGGSGRMACYSMFTVIDSYKEPQTTDIQKMIEIPALIMIFNVREDEQFIPGHRTGLFLAIHSPYEGYNPTEKGIFMKPGKTYKLYVTTEKELLLPYPYETDCLDYKEMWENNNRSGPRLQEMCQHKCLLDATSKYLNCTAPFALYPSDLRICGSDEFFHEKTFEDFGECAENCKDDCAKTKYSVNVQERYTSDFFWNEAPDEEETKLIIVEIIIDHSEVITFLHRPQYLSVETFSYIGGFIGVWLVSHIRSSDSTDSLKTMDSDMKTADGLEPRKRSLKSYTSMVLRESSLTAVSNIVSTENKYRRAFKIFVLLVCFTGFFYQSYTLLAHILQYPTIVDIRIENPKTIDMPGMTFCNNNGINRKRFCKKYPTRCYEADEEFCNKYPYYCEGNNRTTLVPYEEYFSLLNNLTVKDLYQLRENPYELLVSQRGLNGRSIITMDDNRANKKIFLTKPCEVPALRLVFNVSSKEQFIPGHRTGVHFAIHSPYEGYNPTQKGIFMKPGKTYKLYVSTEKELLLPYPYETDCIDYTAVWEKNNRKGPRVQEMCQHKCLLDATSKHLNCSTVFTLYPNNQRICDSNEFMHNETMKDFFRCFETCKNDCSKTKYTMIVQERYTSDMFWDKTPDESQKDLIMVEIIIDHSEVITFFHRPQYLDVEAFSYIGGFIGVWLAFEYHTPTIFMSIRDAGGCDHCLIVHRY</sequence>
<feature type="transmembrane region" description="Helical" evidence="13">
    <location>
        <begin position="495"/>
        <end position="517"/>
    </location>
</feature>
<evidence type="ECO:0000256" key="4">
    <source>
        <dbReference type="ARBA" id="ARBA00022461"/>
    </source>
</evidence>
<proteinExistence type="inferred from homology"/>
<evidence type="ECO:0000256" key="10">
    <source>
        <dbReference type="ARBA" id="ARBA00023201"/>
    </source>
</evidence>
<gene>
    <name evidence="14" type="ORF">HNY73_012153</name>
</gene>
<comment type="subcellular location">
    <subcellularLocation>
        <location evidence="1">Membrane</location>
        <topology evidence="1">Multi-pass membrane protein</topology>
    </subcellularLocation>
</comment>
<dbReference type="GO" id="GO:0005886">
    <property type="term" value="C:plasma membrane"/>
    <property type="evidence" value="ECO:0007669"/>
    <property type="project" value="TreeGrafter"/>
</dbReference>
<keyword evidence="5 12" id="KW-0812">Transmembrane</keyword>
<keyword evidence="10 12" id="KW-0739">Sodium transport</keyword>
<dbReference type="AlphaFoldDB" id="A0A8T0EUL3"/>
<dbReference type="PANTHER" id="PTHR11690">
    <property type="entry name" value="AMILORIDE-SENSITIVE SODIUM CHANNEL-RELATED"/>
    <property type="match status" value="1"/>
</dbReference>
<evidence type="ECO:0000256" key="8">
    <source>
        <dbReference type="ARBA" id="ARBA00023065"/>
    </source>
</evidence>
<keyword evidence="15" id="KW-1185">Reference proteome</keyword>
<comment type="caution">
    <text evidence="14">The sequence shown here is derived from an EMBL/GenBank/DDBJ whole genome shotgun (WGS) entry which is preliminary data.</text>
</comment>
<dbReference type="GO" id="GO:0015280">
    <property type="term" value="F:ligand-gated sodium channel activity"/>
    <property type="evidence" value="ECO:0007669"/>
    <property type="project" value="TreeGrafter"/>
</dbReference>
<comment type="similarity">
    <text evidence="2 12">Belongs to the amiloride-sensitive sodium channel (TC 1.A.6) family.</text>
</comment>
<evidence type="ECO:0000256" key="5">
    <source>
        <dbReference type="ARBA" id="ARBA00022692"/>
    </source>
</evidence>
<evidence type="ECO:0000256" key="6">
    <source>
        <dbReference type="ARBA" id="ARBA00022989"/>
    </source>
</evidence>
<dbReference type="Pfam" id="PF00858">
    <property type="entry name" value="ASC"/>
    <property type="match status" value="2"/>
</dbReference>
<evidence type="ECO:0000256" key="1">
    <source>
        <dbReference type="ARBA" id="ARBA00004141"/>
    </source>
</evidence>
<evidence type="ECO:0000256" key="7">
    <source>
        <dbReference type="ARBA" id="ARBA00023053"/>
    </source>
</evidence>
<keyword evidence="8 12" id="KW-0406">Ion transport</keyword>
<evidence type="ECO:0000256" key="9">
    <source>
        <dbReference type="ARBA" id="ARBA00023136"/>
    </source>
</evidence>
<dbReference type="EMBL" id="JABXBU010001863">
    <property type="protein sequence ID" value="KAF8781790.1"/>
    <property type="molecule type" value="Genomic_DNA"/>
</dbReference>
<feature type="transmembrane region" description="Helical" evidence="13">
    <location>
        <begin position="413"/>
        <end position="431"/>
    </location>
</feature>
<evidence type="ECO:0000313" key="14">
    <source>
        <dbReference type="EMBL" id="KAF8781790.1"/>
    </source>
</evidence>
<evidence type="ECO:0000256" key="11">
    <source>
        <dbReference type="ARBA" id="ARBA00023303"/>
    </source>
</evidence>
<evidence type="ECO:0000256" key="2">
    <source>
        <dbReference type="ARBA" id="ARBA00007193"/>
    </source>
</evidence>
<keyword evidence="11 12" id="KW-0407">Ion channel</keyword>
<name>A0A8T0EUL3_ARGBR</name>
<keyword evidence="7" id="KW-0915">Sodium</keyword>
<evidence type="ECO:0000256" key="3">
    <source>
        <dbReference type="ARBA" id="ARBA00022448"/>
    </source>
</evidence>
<dbReference type="Proteomes" id="UP000807504">
    <property type="component" value="Unassembled WGS sequence"/>
</dbReference>
<dbReference type="InterPro" id="IPR001873">
    <property type="entry name" value="ENaC"/>
</dbReference>
<evidence type="ECO:0000313" key="15">
    <source>
        <dbReference type="Proteomes" id="UP000807504"/>
    </source>
</evidence>
<protein>
    <submittedName>
        <fullName evidence="14">Uncharacterized protein</fullName>
    </submittedName>
</protein>
<keyword evidence="3 12" id="KW-0813">Transport</keyword>